<protein>
    <submittedName>
        <fullName evidence="13">Muscarinic receptor 5B subtype</fullName>
    </submittedName>
</protein>
<dbReference type="EMBL" id="QCYY01002972">
    <property type="protein sequence ID" value="ROT66227.1"/>
    <property type="molecule type" value="Genomic_DNA"/>
</dbReference>
<evidence type="ECO:0000256" key="11">
    <source>
        <dbReference type="SAM" id="Phobius"/>
    </source>
</evidence>
<evidence type="ECO:0000313" key="14">
    <source>
        <dbReference type="Proteomes" id="UP000283509"/>
    </source>
</evidence>
<keyword evidence="5 9" id="KW-0297">G-protein coupled receptor</keyword>
<dbReference type="PANTHER" id="PTHR45695:SF9">
    <property type="entry name" value="LEUCOKININ RECEPTOR"/>
    <property type="match status" value="1"/>
</dbReference>
<reference evidence="13 14" key="1">
    <citation type="submission" date="2018-04" db="EMBL/GenBank/DDBJ databases">
        <authorList>
            <person name="Zhang X."/>
            <person name="Yuan J."/>
            <person name="Li F."/>
            <person name="Xiang J."/>
        </authorList>
    </citation>
    <scope>NUCLEOTIDE SEQUENCE [LARGE SCALE GENOMIC DNA]</scope>
    <source>
        <tissue evidence="13">Muscle</tissue>
    </source>
</reference>
<dbReference type="GO" id="GO:0005886">
    <property type="term" value="C:plasma membrane"/>
    <property type="evidence" value="ECO:0007669"/>
    <property type="project" value="TreeGrafter"/>
</dbReference>
<feature type="compositionally biased region" description="Low complexity" evidence="10">
    <location>
        <begin position="243"/>
        <end position="260"/>
    </location>
</feature>
<dbReference type="GO" id="GO:0004930">
    <property type="term" value="F:G protein-coupled receptor activity"/>
    <property type="evidence" value="ECO:0007669"/>
    <property type="project" value="UniProtKB-KW"/>
</dbReference>
<evidence type="ECO:0000256" key="1">
    <source>
        <dbReference type="ARBA" id="ARBA00004141"/>
    </source>
</evidence>
<feature type="compositionally biased region" description="Low complexity" evidence="10">
    <location>
        <begin position="294"/>
        <end position="316"/>
    </location>
</feature>
<feature type="domain" description="G-protein coupled receptors family 1 profile" evidence="12">
    <location>
        <begin position="71"/>
        <end position="164"/>
    </location>
</feature>
<evidence type="ECO:0000256" key="9">
    <source>
        <dbReference type="RuleBase" id="RU000688"/>
    </source>
</evidence>
<dbReference type="Pfam" id="PF00001">
    <property type="entry name" value="7tm_1"/>
    <property type="match status" value="1"/>
</dbReference>
<evidence type="ECO:0000256" key="8">
    <source>
        <dbReference type="ARBA" id="ARBA00023224"/>
    </source>
</evidence>
<reference evidence="13 14" key="2">
    <citation type="submission" date="2019-01" db="EMBL/GenBank/DDBJ databases">
        <title>The decoding of complex shrimp genome reveals the adaptation for benthos swimmer, frequently molting mechanism and breeding impact on genome.</title>
        <authorList>
            <person name="Sun Y."/>
            <person name="Gao Y."/>
            <person name="Yu Y."/>
        </authorList>
    </citation>
    <scope>NUCLEOTIDE SEQUENCE [LARGE SCALE GENOMIC DNA]</scope>
    <source>
        <tissue evidence="13">Muscle</tissue>
    </source>
</reference>
<comment type="subcellular location">
    <subcellularLocation>
        <location evidence="1">Membrane</location>
        <topology evidence="1">Multi-pass membrane protein</topology>
    </subcellularLocation>
</comment>
<dbReference type="PROSITE" id="PS50262">
    <property type="entry name" value="G_PROTEIN_RECEP_F1_2"/>
    <property type="match status" value="1"/>
</dbReference>
<dbReference type="InterPro" id="IPR017452">
    <property type="entry name" value="GPCR_Rhodpsn_7TM"/>
</dbReference>
<feature type="region of interest" description="Disordered" evidence="10">
    <location>
        <begin position="177"/>
        <end position="326"/>
    </location>
</feature>
<dbReference type="Gene3D" id="1.20.1070.10">
    <property type="entry name" value="Rhodopsin 7-helix transmembrane proteins"/>
    <property type="match status" value="1"/>
</dbReference>
<feature type="region of interest" description="Disordered" evidence="10">
    <location>
        <begin position="1"/>
        <end position="20"/>
    </location>
</feature>
<evidence type="ECO:0000259" key="12">
    <source>
        <dbReference type="PROSITE" id="PS50262"/>
    </source>
</evidence>
<keyword evidence="7 9" id="KW-0675">Receptor</keyword>
<dbReference type="AlphaFoldDB" id="A0A3R7SLT4"/>
<keyword evidence="3 9" id="KW-0812">Transmembrane</keyword>
<dbReference type="SUPFAM" id="SSF81321">
    <property type="entry name" value="Family A G protein-coupled receptor-like"/>
    <property type="match status" value="1"/>
</dbReference>
<organism evidence="13 14">
    <name type="scientific">Penaeus vannamei</name>
    <name type="common">Whiteleg shrimp</name>
    <name type="synonym">Litopenaeus vannamei</name>
    <dbReference type="NCBI Taxonomy" id="6689"/>
    <lineage>
        <taxon>Eukaryota</taxon>
        <taxon>Metazoa</taxon>
        <taxon>Ecdysozoa</taxon>
        <taxon>Arthropoda</taxon>
        <taxon>Crustacea</taxon>
        <taxon>Multicrustacea</taxon>
        <taxon>Malacostraca</taxon>
        <taxon>Eumalacostraca</taxon>
        <taxon>Eucarida</taxon>
        <taxon>Decapoda</taxon>
        <taxon>Dendrobranchiata</taxon>
        <taxon>Penaeoidea</taxon>
        <taxon>Penaeidae</taxon>
        <taxon>Penaeus</taxon>
    </lineage>
</organism>
<evidence type="ECO:0000256" key="5">
    <source>
        <dbReference type="ARBA" id="ARBA00023040"/>
    </source>
</evidence>
<dbReference type="InterPro" id="IPR000276">
    <property type="entry name" value="GPCR_Rhodpsn"/>
</dbReference>
<feature type="compositionally biased region" description="Basic residues" evidence="10">
    <location>
        <begin position="317"/>
        <end position="326"/>
    </location>
</feature>
<feature type="compositionally biased region" description="Low complexity" evidence="10">
    <location>
        <begin position="177"/>
        <end position="199"/>
    </location>
</feature>
<name>A0A3R7SLT4_PENVA</name>
<evidence type="ECO:0000313" key="13">
    <source>
        <dbReference type="EMBL" id="ROT66227.1"/>
    </source>
</evidence>
<feature type="compositionally biased region" description="Basic residues" evidence="10">
    <location>
        <begin position="219"/>
        <end position="242"/>
    </location>
</feature>
<comment type="caution">
    <text evidence="13">The sequence shown here is derived from an EMBL/GenBank/DDBJ whole genome shotgun (WGS) entry which is preliminary data.</text>
</comment>
<evidence type="ECO:0000256" key="10">
    <source>
        <dbReference type="SAM" id="MobiDB-lite"/>
    </source>
</evidence>
<gene>
    <name evidence="13" type="ORF">C7M84_015766</name>
</gene>
<evidence type="ECO:0000256" key="4">
    <source>
        <dbReference type="ARBA" id="ARBA00022989"/>
    </source>
</evidence>
<dbReference type="PROSITE" id="PS00237">
    <property type="entry name" value="G_PROTEIN_RECEP_F1_1"/>
    <property type="match status" value="1"/>
</dbReference>
<keyword evidence="4 11" id="KW-1133">Transmembrane helix</keyword>
<keyword evidence="6 11" id="KW-0472">Membrane</keyword>
<evidence type="ECO:0000256" key="7">
    <source>
        <dbReference type="ARBA" id="ARBA00023170"/>
    </source>
</evidence>
<evidence type="ECO:0000256" key="3">
    <source>
        <dbReference type="ARBA" id="ARBA00022692"/>
    </source>
</evidence>
<evidence type="ECO:0000256" key="2">
    <source>
        <dbReference type="ARBA" id="ARBA00010663"/>
    </source>
</evidence>
<proteinExistence type="inferred from homology"/>
<keyword evidence="8 9" id="KW-0807">Transducer</keyword>
<dbReference type="PRINTS" id="PR00237">
    <property type="entry name" value="GPCRRHODOPSN"/>
</dbReference>
<feature type="transmembrane region" description="Helical" evidence="11">
    <location>
        <begin position="97"/>
        <end position="122"/>
    </location>
</feature>
<dbReference type="Proteomes" id="UP000283509">
    <property type="component" value="Unassembled WGS sequence"/>
</dbReference>
<accession>A0A3R7SLT4</accession>
<feature type="transmembrane region" description="Helical" evidence="11">
    <location>
        <begin position="50"/>
        <end position="76"/>
    </location>
</feature>
<keyword evidence="14" id="KW-1185">Reference proteome</keyword>
<evidence type="ECO:0000256" key="6">
    <source>
        <dbReference type="ARBA" id="ARBA00023136"/>
    </source>
</evidence>
<sequence length="326" mass="33593">MLTSPGHADATMNGSEHPRPFEVADVGAANETGSLAATNVSFALTPAPSAGWAAVTLATLQVGVFVVGVLGNVSVAASVWRRGTGGQQQPGSHRHSLLLSLALADLLVSVLCLPAAAVRLLALAWAAPPVLCPLLPAAQNTAHAASTLSLALLALDRYLSVRRPSWPARVRAHRPPAGAAVAAGGAGGAAPRPGVPRAAPGRHLRRGVAGALAQDRLPRGRGARGARAALRRRRAVPRRRGRVAAAPRPGGHPAEPAAAAGDHHGARLQRGRRQQPQDRGGGVERRTRTRRRTSAPPWASARPPCRPRATPAAAGGRSRRPGPPRP</sequence>
<comment type="similarity">
    <text evidence="2 9">Belongs to the G-protein coupled receptor 1 family.</text>
</comment>
<dbReference type="PANTHER" id="PTHR45695">
    <property type="entry name" value="LEUCOKININ RECEPTOR-RELATED"/>
    <property type="match status" value="1"/>
</dbReference>